<evidence type="ECO:0000256" key="1">
    <source>
        <dbReference type="SAM" id="Coils"/>
    </source>
</evidence>
<feature type="coiled-coil region" evidence="1">
    <location>
        <begin position="191"/>
        <end position="254"/>
    </location>
</feature>
<accession>R7TWU8</accession>
<reference evidence="4" key="1">
    <citation type="submission" date="2012-12" db="EMBL/GenBank/DDBJ databases">
        <authorList>
            <person name="Hellsten U."/>
            <person name="Grimwood J."/>
            <person name="Chapman J.A."/>
            <person name="Shapiro H."/>
            <person name="Aerts A."/>
            <person name="Otillar R.P."/>
            <person name="Terry A.Y."/>
            <person name="Boore J.L."/>
            <person name="Simakov O."/>
            <person name="Marletaz F."/>
            <person name="Cho S.-J."/>
            <person name="Edsinger-Gonzales E."/>
            <person name="Havlak P."/>
            <person name="Kuo D.-H."/>
            <person name="Larsson T."/>
            <person name="Lv J."/>
            <person name="Arendt D."/>
            <person name="Savage R."/>
            <person name="Osoegawa K."/>
            <person name="de Jong P."/>
            <person name="Lindberg D.R."/>
            <person name="Seaver E.C."/>
            <person name="Weisblat D.A."/>
            <person name="Putnam N.H."/>
            <person name="Grigoriev I.V."/>
            <person name="Rokhsar D.S."/>
        </authorList>
    </citation>
    <scope>NUCLEOTIDE SEQUENCE</scope>
    <source>
        <strain evidence="4">I ESC-2004</strain>
    </source>
</reference>
<dbReference type="Proteomes" id="UP000014760">
    <property type="component" value="Unassembled WGS sequence"/>
</dbReference>
<dbReference type="OrthoDB" id="5422613at2759"/>
<sequence>MVLVSLLRKASTNVSTPAIVQKHFRDDVIMPADKDLQTHIEHALRDLLPSEVSEGLRSILEEWLQKNIQKERNGWAERLQMAMKEIERERRQAVEIYSQIDEMNAKFAPFQHLIGHTREASVYASSDHDLKVYRLNQLNRSIDAMLKMASGNVDTDEMDAVELVSVTTQDGQESATSTSDNAKVAALQRSLAIMTQKVKAQMREINELDEQRRDEIKHLGDTINAQNEKSEKQKKKSEQQIEELKAIVTSQRVKLRQKGRHERSTSMTDKGVNVSIRLPRRHVCTQVDENSIARAKLGLLNKMEEEQKKVSSVPESSKSTNGISKSEVWDMNSPLITPWNNHTSKLRKTKSCFASDFKLLKSVAIANDVISSQHSLVQQWLSTSPGSIERENVDSLRSQVVDFAKKLEKARHDMDTCQRQMALMKVPSVDSPRSSEIERELKQIETNDGRRTPTEIKNGVQGDLDRRKVGADRDLVLKLKSIQTKQNDASNFVYKPPKIKAKCLRCHLIYVCKEDKAQCRYHPKPKRKIERYDAKDKMIKMVLLWECCLQPSESRGCCVGDHI</sequence>
<name>R7TWU8_CAPTE</name>
<dbReference type="OMA" id="MKYSHAS"/>
<dbReference type="EMBL" id="KB308963">
    <property type="protein sequence ID" value="ELT95906.1"/>
    <property type="molecule type" value="Genomic_DNA"/>
</dbReference>
<evidence type="ECO:0000313" key="2">
    <source>
        <dbReference type="EMBL" id="ELT95906.1"/>
    </source>
</evidence>
<keyword evidence="1" id="KW-0175">Coiled coil</keyword>
<dbReference type="EMBL" id="AMQN01011586">
    <property type="status" value="NOT_ANNOTATED_CDS"/>
    <property type="molecule type" value="Genomic_DNA"/>
</dbReference>
<keyword evidence="4" id="KW-1185">Reference proteome</keyword>
<dbReference type="EnsemblMetazoa" id="CapteT213201">
    <property type="protein sequence ID" value="CapteP213201"/>
    <property type="gene ID" value="CapteG213201"/>
</dbReference>
<feature type="coiled-coil region" evidence="1">
    <location>
        <begin position="72"/>
        <end position="106"/>
    </location>
</feature>
<proteinExistence type="predicted"/>
<organism evidence="2">
    <name type="scientific">Capitella teleta</name>
    <name type="common">Polychaete worm</name>
    <dbReference type="NCBI Taxonomy" id="283909"/>
    <lineage>
        <taxon>Eukaryota</taxon>
        <taxon>Metazoa</taxon>
        <taxon>Spiralia</taxon>
        <taxon>Lophotrochozoa</taxon>
        <taxon>Annelida</taxon>
        <taxon>Polychaeta</taxon>
        <taxon>Sedentaria</taxon>
        <taxon>Scolecida</taxon>
        <taxon>Capitellidae</taxon>
        <taxon>Capitella</taxon>
    </lineage>
</organism>
<evidence type="ECO:0000313" key="4">
    <source>
        <dbReference type="Proteomes" id="UP000014760"/>
    </source>
</evidence>
<dbReference type="AlphaFoldDB" id="R7TWU8"/>
<evidence type="ECO:0000313" key="3">
    <source>
        <dbReference type="EnsemblMetazoa" id="CapteP213201"/>
    </source>
</evidence>
<gene>
    <name evidence="2" type="ORF">CAPTEDRAFT_213201</name>
</gene>
<dbReference type="HOGENOM" id="CLU_484174_0_0_1"/>
<reference evidence="2 4" key="2">
    <citation type="journal article" date="2013" name="Nature">
        <title>Insights into bilaterian evolution from three spiralian genomes.</title>
        <authorList>
            <person name="Simakov O."/>
            <person name="Marletaz F."/>
            <person name="Cho S.J."/>
            <person name="Edsinger-Gonzales E."/>
            <person name="Havlak P."/>
            <person name="Hellsten U."/>
            <person name="Kuo D.H."/>
            <person name="Larsson T."/>
            <person name="Lv J."/>
            <person name="Arendt D."/>
            <person name="Savage R."/>
            <person name="Osoegawa K."/>
            <person name="de Jong P."/>
            <person name="Grimwood J."/>
            <person name="Chapman J.A."/>
            <person name="Shapiro H."/>
            <person name="Aerts A."/>
            <person name="Otillar R.P."/>
            <person name="Terry A.Y."/>
            <person name="Boore J.L."/>
            <person name="Grigoriev I.V."/>
            <person name="Lindberg D.R."/>
            <person name="Seaver E.C."/>
            <person name="Weisblat D.A."/>
            <person name="Putnam N.H."/>
            <person name="Rokhsar D.S."/>
        </authorList>
    </citation>
    <scope>NUCLEOTIDE SEQUENCE</scope>
    <source>
        <strain evidence="2 4">I ESC-2004</strain>
    </source>
</reference>
<protein>
    <submittedName>
        <fullName evidence="2 3">Uncharacterized protein</fullName>
    </submittedName>
</protein>
<reference evidence="3" key="3">
    <citation type="submission" date="2015-06" db="UniProtKB">
        <authorList>
            <consortium name="EnsemblMetazoa"/>
        </authorList>
    </citation>
    <scope>IDENTIFICATION</scope>
</reference>